<dbReference type="AlphaFoldDB" id="A0A286P405"/>
<evidence type="ECO:0000313" key="1">
    <source>
        <dbReference type="EMBL" id="BBA32377.1"/>
    </source>
</evidence>
<name>A0A286P405_9GAMM</name>
<sequence length="54" mass="6053">MDTYILTLGALLTAVLGAFLIGAIPYPYGWLVLSALLITRWLQLKQNKDRPPRP</sequence>
<dbReference type="Proteomes" id="UP000266313">
    <property type="component" value="Chromosome"/>
</dbReference>
<organism evidence="1 2">
    <name type="scientific">Methylocaldum marinum</name>
    <dbReference type="NCBI Taxonomy" id="1432792"/>
    <lineage>
        <taxon>Bacteria</taxon>
        <taxon>Pseudomonadati</taxon>
        <taxon>Pseudomonadota</taxon>
        <taxon>Gammaproteobacteria</taxon>
        <taxon>Methylococcales</taxon>
        <taxon>Methylococcaceae</taxon>
        <taxon>Methylocaldum</taxon>
    </lineage>
</organism>
<dbReference type="KEGG" id="mmai:sS8_0409"/>
<evidence type="ECO:0000313" key="2">
    <source>
        <dbReference type="Proteomes" id="UP000266313"/>
    </source>
</evidence>
<gene>
    <name evidence="1" type="ORF">sS8_0409</name>
</gene>
<reference evidence="1 2" key="1">
    <citation type="submission" date="2016-12" db="EMBL/GenBank/DDBJ databases">
        <title>Genome sequencing of Methylocaldum marinum.</title>
        <authorList>
            <person name="Takeuchi M."/>
            <person name="Kamagata Y."/>
            <person name="Hiraoka S."/>
            <person name="Oshima K."/>
            <person name="Hattori M."/>
            <person name="Iwasaki W."/>
        </authorList>
    </citation>
    <scope>NUCLEOTIDE SEQUENCE [LARGE SCALE GENOMIC DNA]</scope>
    <source>
        <strain evidence="1 2">S8</strain>
    </source>
</reference>
<keyword evidence="2" id="KW-1185">Reference proteome</keyword>
<dbReference type="EMBL" id="AP017928">
    <property type="protein sequence ID" value="BBA32377.1"/>
    <property type="molecule type" value="Genomic_DNA"/>
</dbReference>
<accession>A0A286P405</accession>
<protein>
    <submittedName>
        <fullName evidence="1">Dihydroxy-acid dehydratase</fullName>
    </submittedName>
</protein>
<proteinExistence type="predicted"/>
<dbReference type="RefSeq" id="WP_170160913.1">
    <property type="nucleotide sequence ID" value="NZ_AP017928.1"/>
</dbReference>